<gene>
    <name evidence="4" type="ORF">F3Y22_tig00117056pilonHSYRG00424</name>
</gene>
<comment type="caution">
    <text evidence="4">The sequence shown here is derived from an EMBL/GenBank/DDBJ whole genome shotgun (WGS) entry which is preliminary data.</text>
</comment>
<dbReference type="Gene3D" id="1.20.1310.10">
    <property type="entry name" value="Cullin Repeats"/>
    <property type="match status" value="1"/>
</dbReference>
<evidence type="ECO:0000259" key="3">
    <source>
        <dbReference type="Pfam" id="PF00888"/>
    </source>
</evidence>
<dbReference type="EMBL" id="VEPZ02001788">
    <property type="protein sequence ID" value="KAE8653887.1"/>
    <property type="molecule type" value="Genomic_DNA"/>
</dbReference>
<feature type="transmembrane region" description="Helical" evidence="2">
    <location>
        <begin position="62"/>
        <end position="79"/>
    </location>
</feature>
<accession>A0A6A2XB24</accession>
<reference evidence="4" key="1">
    <citation type="submission" date="2019-09" db="EMBL/GenBank/DDBJ databases">
        <title>Draft genome information of white flower Hibiscus syriacus.</title>
        <authorList>
            <person name="Kim Y.-M."/>
        </authorList>
    </citation>
    <scope>NUCLEOTIDE SEQUENCE [LARGE SCALE GENOMIC DNA]</scope>
    <source>
        <strain evidence="4">YM2019G1</strain>
    </source>
</reference>
<keyword evidence="2" id="KW-1133">Transmembrane helix</keyword>
<dbReference type="AlphaFoldDB" id="A0A6A2XB24"/>
<name>A0A6A2XB24_HIBSY</name>
<evidence type="ECO:0000256" key="1">
    <source>
        <dbReference type="ARBA" id="ARBA00006019"/>
    </source>
</evidence>
<dbReference type="GO" id="GO:0006511">
    <property type="term" value="P:ubiquitin-dependent protein catabolic process"/>
    <property type="evidence" value="ECO:0007669"/>
    <property type="project" value="InterPro"/>
</dbReference>
<sequence>MDALYNVVDPLRDFAKDNVRLVKRCHKLNRKVGGDISSAQAVLLGALAPGVNAPTWNTLKSTFLMLGICLVVMLGLVFSSSGSSLIPHVSFLVLIVVPLFLLLNCITSENVIEHKTNHIGDTPIISSSSLPSPYVCSSRTQLGSDQMACLLHWHCCCYWIRLIGFFRGRNCYSTCGLSCYYSASKQEAPICRGSLVGQSPDLVVFLSLVEKCWQDLCEAVDRTLLNHLLKMFTILGIYSESFEKPFLECTSEFYAAERMKYMLQSDVPDYLKHVDVPLHISLSQLAVIVTLYFELYMFYPSK</sequence>
<keyword evidence="5" id="KW-1185">Reference proteome</keyword>
<dbReference type="GO" id="GO:0031625">
    <property type="term" value="F:ubiquitin protein ligase binding"/>
    <property type="evidence" value="ECO:0007669"/>
    <property type="project" value="InterPro"/>
</dbReference>
<evidence type="ECO:0000313" key="4">
    <source>
        <dbReference type="EMBL" id="KAE8653887.1"/>
    </source>
</evidence>
<dbReference type="InterPro" id="IPR001373">
    <property type="entry name" value="Cullin_N"/>
</dbReference>
<feature type="transmembrane region" description="Helical" evidence="2">
    <location>
        <begin position="85"/>
        <end position="106"/>
    </location>
</feature>
<dbReference type="PANTHER" id="PTHR11932">
    <property type="entry name" value="CULLIN"/>
    <property type="match status" value="1"/>
</dbReference>
<proteinExistence type="inferred from homology"/>
<dbReference type="SUPFAM" id="SSF74788">
    <property type="entry name" value="Cullin repeat-like"/>
    <property type="match status" value="1"/>
</dbReference>
<dbReference type="InterPro" id="IPR016159">
    <property type="entry name" value="Cullin_repeat-like_dom_sf"/>
</dbReference>
<organism evidence="4 5">
    <name type="scientific">Hibiscus syriacus</name>
    <name type="common">Rose of Sharon</name>
    <dbReference type="NCBI Taxonomy" id="106335"/>
    <lineage>
        <taxon>Eukaryota</taxon>
        <taxon>Viridiplantae</taxon>
        <taxon>Streptophyta</taxon>
        <taxon>Embryophyta</taxon>
        <taxon>Tracheophyta</taxon>
        <taxon>Spermatophyta</taxon>
        <taxon>Magnoliopsida</taxon>
        <taxon>eudicotyledons</taxon>
        <taxon>Gunneridae</taxon>
        <taxon>Pentapetalae</taxon>
        <taxon>rosids</taxon>
        <taxon>malvids</taxon>
        <taxon>Malvales</taxon>
        <taxon>Malvaceae</taxon>
        <taxon>Malvoideae</taxon>
        <taxon>Hibiscus</taxon>
    </lineage>
</organism>
<evidence type="ECO:0000313" key="5">
    <source>
        <dbReference type="Proteomes" id="UP000436088"/>
    </source>
</evidence>
<protein>
    <submittedName>
        <fullName evidence="4">Protein transport protein Sec61 subunit gamma-1</fullName>
    </submittedName>
</protein>
<evidence type="ECO:0000256" key="2">
    <source>
        <dbReference type="SAM" id="Phobius"/>
    </source>
</evidence>
<dbReference type="InterPro" id="IPR045093">
    <property type="entry name" value="Cullin"/>
</dbReference>
<feature type="transmembrane region" description="Helical" evidence="2">
    <location>
        <begin position="280"/>
        <end position="299"/>
    </location>
</feature>
<keyword evidence="2" id="KW-0812">Transmembrane</keyword>
<comment type="similarity">
    <text evidence="1">Belongs to the cullin family.</text>
</comment>
<feature type="domain" description="Cullin N-terminal" evidence="3">
    <location>
        <begin position="206"/>
        <end position="275"/>
    </location>
</feature>
<keyword evidence="2" id="KW-0472">Membrane</keyword>
<dbReference type="Pfam" id="PF00888">
    <property type="entry name" value="Cullin"/>
    <property type="match status" value="1"/>
</dbReference>
<dbReference type="Proteomes" id="UP000436088">
    <property type="component" value="Unassembled WGS sequence"/>
</dbReference>